<dbReference type="InterPro" id="IPR018376">
    <property type="entry name" value="Enoyl-CoA_hyd/isom_CS"/>
</dbReference>
<comment type="caution">
    <text evidence="5">The sequence shown here is derived from an EMBL/GenBank/DDBJ whole genome shotgun (WGS) entry which is preliminary data.</text>
</comment>
<evidence type="ECO:0000256" key="4">
    <source>
        <dbReference type="SAM" id="MobiDB-lite"/>
    </source>
</evidence>
<evidence type="ECO:0000313" key="5">
    <source>
        <dbReference type="EMBL" id="MCT4373242.1"/>
    </source>
</evidence>
<dbReference type="RefSeq" id="WP_260350203.1">
    <property type="nucleotide sequence ID" value="NZ_NTHN02000077.1"/>
</dbReference>
<evidence type="ECO:0000256" key="3">
    <source>
        <dbReference type="RuleBase" id="RU003707"/>
    </source>
</evidence>
<dbReference type="Pfam" id="PF00378">
    <property type="entry name" value="ECH_1"/>
    <property type="match status" value="1"/>
</dbReference>
<dbReference type="SUPFAM" id="SSF52096">
    <property type="entry name" value="ClpP/crotonase"/>
    <property type="match status" value="1"/>
</dbReference>
<protein>
    <submittedName>
        <fullName evidence="5">Enoyl-CoA hydratase/isomerase family protein</fullName>
    </submittedName>
</protein>
<evidence type="ECO:0000256" key="2">
    <source>
        <dbReference type="ARBA" id="ARBA00023239"/>
    </source>
</evidence>
<dbReference type="Gene3D" id="1.10.12.10">
    <property type="entry name" value="Lyase 2-enoyl-coa Hydratase, Chain A, domain 2"/>
    <property type="match status" value="1"/>
</dbReference>
<reference evidence="6" key="1">
    <citation type="submission" date="2023-07" db="EMBL/GenBank/DDBJ databases">
        <title>Yangia mangrovi SAOS 153D genome.</title>
        <authorList>
            <person name="Verma A."/>
            <person name="Pal Y."/>
            <person name="Sundharam S."/>
            <person name="Bisht B."/>
            <person name="Srinivasan K."/>
        </authorList>
    </citation>
    <scope>NUCLEOTIDE SEQUENCE [LARGE SCALE GENOMIC DNA]</scope>
    <source>
        <strain evidence="6">SAOS 153D</strain>
    </source>
</reference>
<evidence type="ECO:0000256" key="1">
    <source>
        <dbReference type="ARBA" id="ARBA00005254"/>
    </source>
</evidence>
<dbReference type="Gene3D" id="3.90.226.10">
    <property type="entry name" value="2-enoyl-CoA Hydratase, Chain A, domain 1"/>
    <property type="match status" value="1"/>
</dbReference>
<proteinExistence type="inferred from homology"/>
<dbReference type="CDD" id="cd06558">
    <property type="entry name" value="crotonase-like"/>
    <property type="match status" value="1"/>
</dbReference>
<dbReference type="InterPro" id="IPR029045">
    <property type="entry name" value="ClpP/crotonase-like_dom_sf"/>
</dbReference>
<name>A0ABT2KV47_9RHOB</name>
<evidence type="ECO:0000313" key="6">
    <source>
        <dbReference type="Proteomes" id="UP000217448"/>
    </source>
</evidence>
<organism evidence="5 6">
    <name type="scientific">Alloyangia mangrovi</name>
    <dbReference type="NCBI Taxonomy" id="1779329"/>
    <lineage>
        <taxon>Bacteria</taxon>
        <taxon>Pseudomonadati</taxon>
        <taxon>Pseudomonadota</taxon>
        <taxon>Alphaproteobacteria</taxon>
        <taxon>Rhodobacterales</taxon>
        <taxon>Roseobacteraceae</taxon>
        <taxon>Alloyangia</taxon>
    </lineage>
</organism>
<accession>A0ABT2KV47</accession>
<dbReference type="PANTHER" id="PTHR11941">
    <property type="entry name" value="ENOYL-COA HYDRATASE-RELATED"/>
    <property type="match status" value="1"/>
</dbReference>
<dbReference type="InterPro" id="IPR001753">
    <property type="entry name" value="Enoyl-CoA_hydra/iso"/>
</dbReference>
<dbReference type="EMBL" id="NTHN02000077">
    <property type="protein sequence ID" value="MCT4373242.1"/>
    <property type="molecule type" value="Genomic_DNA"/>
</dbReference>
<dbReference type="PANTHER" id="PTHR11941:SF54">
    <property type="entry name" value="ENOYL-COA HYDRATASE, MITOCHONDRIAL"/>
    <property type="match status" value="1"/>
</dbReference>
<sequence length="276" mass="29704">MHRGGAGHRLVARRRLTSERTDQWVSTSASTGKWPRSPSTCPPVNAITLANYAEIGEAFDAADSWQGINCVLFTGAGARAFCAGLDLKEFLAATVEEDPARARIVRRCFKSIRDCALPTIAAVNGPALGAGTVLASVCDIRLASETAKFGMPEINVGRCGGASHMGRHLPQGMLRKMFFTGEPIDAAEAYRFGFVQEVLAPEALMGAARALAAKVAEKSPLGLRLGKQALNQIEFLPVDEGYQIEQQFSTILMKTEDAREATAAAVEKRKPVWKGR</sequence>
<comment type="similarity">
    <text evidence="1 3">Belongs to the enoyl-CoA hydratase/isomerase family.</text>
</comment>
<dbReference type="Proteomes" id="UP000217448">
    <property type="component" value="Unassembled WGS sequence"/>
</dbReference>
<keyword evidence="2" id="KW-0456">Lyase</keyword>
<dbReference type="InterPro" id="IPR014748">
    <property type="entry name" value="Enoyl-CoA_hydra_C"/>
</dbReference>
<gene>
    <name evidence="5" type="ORF">CLG85_024305</name>
</gene>
<feature type="region of interest" description="Disordered" evidence="4">
    <location>
        <begin position="18"/>
        <end position="39"/>
    </location>
</feature>
<dbReference type="PROSITE" id="PS00166">
    <property type="entry name" value="ENOYL_COA_HYDRATASE"/>
    <property type="match status" value="1"/>
</dbReference>
<keyword evidence="6" id="KW-1185">Reference proteome</keyword>